<proteinExistence type="predicted"/>
<dbReference type="EMBL" id="LR900311">
    <property type="protein sequence ID" value="CAD7245169.1"/>
    <property type="molecule type" value="Genomic_DNA"/>
</dbReference>
<protein>
    <submittedName>
        <fullName evidence="2">Uncharacterized protein</fullName>
    </submittedName>
</protein>
<feature type="compositionally biased region" description="Basic and acidic residues" evidence="1">
    <location>
        <begin position="97"/>
        <end position="115"/>
    </location>
</feature>
<evidence type="ECO:0000313" key="2">
    <source>
        <dbReference type="EMBL" id="CAD7245169.1"/>
    </source>
</evidence>
<feature type="region of interest" description="Disordered" evidence="1">
    <location>
        <begin position="94"/>
        <end position="115"/>
    </location>
</feature>
<evidence type="ECO:0000313" key="3">
    <source>
        <dbReference type="Proteomes" id="UP000677054"/>
    </source>
</evidence>
<accession>A0A7R9A3T3</accession>
<gene>
    <name evidence="2" type="ORF">DSTB1V02_LOCUS5044</name>
</gene>
<reference evidence="2" key="1">
    <citation type="submission" date="2020-11" db="EMBL/GenBank/DDBJ databases">
        <authorList>
            <person name="Tran Van P."/>
        </authorList>
    </citation>
    <scope>NUCLEOTIDE SEQUENCE</scope>
</reference>
<organism evidence="2">
    <name type="scientific">Darwinula stevensoni</name>
    <dbReference type="NCBI Taxonomy" id="69355"/>
    <lineage>
        <taxon>Eukaryota</taxon>
        <taxon>Metazoa</taxon>
        <taxon>Ecdysozoa</taxon>
        <taxon>Arthropoda</taxon>
        <taxon>Crustacea</taxon>
        <taxon>Oligostraca</taxon>
        <taxon>Ostracoda</taxon>
        <taxon>Podocopa</taxon>
        <taxon>Podocopida</taxon>
        <taxon>Darwinulocopina</taxon>
        <taxon>Darwinuloidea</taxon>
        <taxon>Darwinulidae</taxon>
        <taxon>Darwinula</taxon>
    </lineage>
</organism>
<dbReference type="EMBL" id="CAJPEV010000794">
    <property type="protein sequence ID" value="CAG0888591.1"/>
    <property type="molecule type" value="Genomic_DNA"/>
</dbReference>
<dbReference type="AlphaFoldDB" id="A0A7R9A3T3"/>
<sequence length="115" mass="13484">MKPEMEYSVMLGAFSCFFWAVSAIEPWIYWPTHHGKRYGTVSMEFQVADFAECNNTCVWKDLKVVTMRKLKSLSLPRTVDQMLSFRVEQGRLPKLRMRGDNVEDQQKSSRNRGNE</sequence>
<dbReference type="Proteomes" id="UP000677054">
    <property type="component" value="Unassembled WGS sequence"/>
</dbReference>
<name>A0A7R9A3T3_9CRUS</name>
<evidence type="ECO:0000256" key="1">
    <source>
        <dbReference type="SAM" id="MobiDB-lite"/>
    </source>
</evidence>
<keyword evidence="3" id="KW-1185">Reference proteome</keyword>